<organism evidence="5 6">
    <name type="scientific">Sinomicrobium oceani</name>
    <dbReference type="NCBI Taxonomy" id="1150368"/>
    <lineage>
        <taxon>Bacteria</taxon>
        <taxon>Pseudomonadati</taxon>
        <taxon>Bacteroidota</taxon>
        <taxon>Flavobacteriia</taxon>
        <taxon>Flavobacteriales</taxon>
        <taxon>Flavobacteriaceae</taxon>
        <taxon>Sinomicrobium</taxon>
    </lineage>
</organism>
<dbReference type="CDD" id="cd01392">
    <property type="entry name" value="HTH_LacI"/>
    <property type="match status" value="1"/>
</dbReference>
<dbReference type="RefSeq" id="WP_072316592.1">
    <property type="nucleotide sequence ID" value="NZ_FPJE01000006.1"/>
</dbReference>
<proteinExistence type="predicted"/>
<dbReference type="GO" id="GO:0003700">
    <property type="term" value="F:DNA-binding transcription factor activity"/>
    <property type="evidence" value="ECO:0007669"/>
    <property type="project" value="TreeGrafter"/>
</dbReference>
<evidence type="ECO:0000259" key="4">
    <source>
        <dbReference type="PROSITE" id="PS50932"/>
    </source>
</evidence>
<dbReference type="AlphaFoldDB" id="A0A1K1NQG7"/>
<dbReference type="PROSITE" id="PS00356">
    <property type="entry name" value="HTH_LACI_1"/>
    <property type="match status" value="1"/>
</dbReference>
<keyword evidence="3" id="KW-0804">Transcription</keyword>
<dbReference type="EMBL" id="FPJE01000006">
    <property type="protein sequence ID" value="SFW36662.1"/>
    <property type="molecule type" value="Genomic_DNA"/>
</dbReference>
<dbReference type="GO" id="GO:0000976">
    <property type="term" value="F:transcription cis-regulatory region binding"/>
    <property type="evidence" value="ECO:0007669"/>
    <property type="project" value="TreeGrafter"/>
</dbReference>
<dbReference type="STRING" id="1150368.SAMN02927921_01346"/>
<dbReference type="PANTHER" id="PTHR30146">
    <property type="entry name" value="LACI-RELATED TRANSCRIPTIONAL REPRESSOR"/>
    <property type="match status" value="1"/>
</dbReference>
<evidence type="ECO:0000313" key="6">
    <source>
        <dbReference type="Proteomes" id="UP000182248"/>
    </source>
</evidence>
<keyword evidence="2" id="KW-0238">DNA-binding</keyword>
<accession>A0A1K1NQG7</accession>
<dbReference type="SUPFAM" id="SSF47413">
    <property type="entry name" value="lambda repressor-like DNA-binding domains"/>
    <property type="match status" value="1"/>
</dbReference>
<dbReference type="SMART" id="SM00354">
    <property type="entry name" value="HTH_LACI"/>
    <property type="match status" value="1"/>
</dbReference>
<evidence type="ECO:0000313" key="5">
    <source>
        <dbReference type="EMBL" id="SFW36662.1"/>
    </source>
</evidence>
<dbReference type="InterPro" id="IPR010982">
    <property type="entry name" value="Lambda_DNA-bd_dom_sf"/>
</dbReference>
<dbReference type="CDD" id="cd06307">
    <property type="entry name" value="PBP1_sugar_binding"/>
    <property type="match status" value="1"/>
</dbReference>
<reference evidence="5 6" key="1">
    <citation type="submission" date="2016-11" db="EMBL/GenBank/DDBJ databases">
        <authorList>
            <person name="Jaros S."/>
            <person name="Januszkiewicz K."/>
            <person name="Wedrychowicz H."/>
        </authorList>
    </citation>
    <scope>NUCLEOTIDE SEQUENCE [LARGE SCALE GENOMIC DNA]</scope>
    <source>
        <strain evidence="5 6">CGMCC 1.12145</strain>
    </source>
</reference>
<feature type="domain" description="HTH lacI-type" evidence="4">
    <location>
        <begin position="10"/>
        <end position="64"/>
    </location>
</feature>
<dbReference type="PANTHER" id="PTHR30146:SF144">
    <property type="entry name" value="LACI-FAMILY TRANSCRIPTION REGULATOR"/>
    <property type="match status" value="1"/>
</dbReference>
<dbReference type="PROSITE" id="PS50932">
    <property type="entry name" value="HTH_LACI_2"/>
    <property type="match status" value="1"/>
</dbReference>
<protein>
    <submittedName>
        <fullName evidence="5">Transcriptional regulator, LacI family</fullName>
    </submittedName>
</protein>
<dbReference type="Pfam" id="PF00356">
    <property type="entry name" value="LacI"/>
    <property type="match status" value="1"/>
</dbReference>
<evidence type="ECO:0000256" key="2">
    <source>
        <dbReference type="ARBA" id="ARBA00023125"/>
    </source>
</evidence>
<dbReference type="Gene3D" id="3.40.50.2300">
    <property type="match status" value="2"/>
</dbReference>
<dbReference type="OrthoDB" id="628703at2"/>
<sequence length="354" mass="40728">MENKEEKQLVGVKEIARRANVSTATVDRVLNNRSGVSAKTKERILEIVRELDYKPNIMARRLASRKTLAFAVLIPGVSEETGYWAAPLNGVNKASGELKDFGITVDTYFFDQNDKSSFIANASQILDRKYDGVVLAPMFEDESVAFIRECEASGIPFVFINSDIEDQHNLCYIGPDLFQSGYLAGHLMHYILRAGQKALIVNISKEMDLHHHLLRKEEGFRKYFSEKKQDVTLLKTDIRKTDYASIRSELHRILDEHQVDVIFVTNSRVSSVARFLEENSKTDILLAGYDFLDENIRFLKREVVDFLICQKPQEQGYRGVMALYETLVHQHSLPREQFMPIDIITKENYVYYQN</sequence>
<dbReference type="InterPro" id="IPR025997">
    <property type="entry name" value="SBP_2_dom"/>
</dbReference>
<keyword evidence="1" id="KW-0805">Transcription regulation</keyword>
<keyword evidence="6" id="KW-1185">Reference proteome</keyword>
<evidence type="ECO:0000256" key="3">
    <source>
        <dbReference type="ARBA" id="ARBA00023163"/>
    </source>
</evidence>
<dbReference type="InterPro" id="IPR028082">
    <property type="entry name" value="Peripla_BP_I"/>
</dbReference>
<dbReference type="InterPro" id="IPR000843">
    <property type="entry name" value="HTH_LacI"/>
</dbReference>
<gene>
    <name evidence="5" type="ORF">SAMN02927921_01346</name>
</gene>
<dbReference type="Proteomes" id="UP000182248">
    <property type="component" value="Unassembled WGS sequence"/>
</dbReference>
<evidence type="ECO:0000256" key="1">
    <source>
        <dbReference type="ARBA" id="ARBA00023015"/>
    </source>
</evidence>
<name>A0A1K1NQG7_9FLAO</name>
<dbReference type="SUPFAM" id="SSF53822">
    <property type="entry name" value="Periplasmic binding protein-like I"/>
    <property type="match status" value="1"/>
</dbReference>
<dbReference type="Pfam" id="PF13407">
    <property type="entry name" value="Peripla_BP_4"/>
    <property type="match status" value="1"/>
</dbReference>
<dbReference type="Gene3D" id="1.10.260.40">
    <property type="entry name" value="lambda repressor-like DNA-binding domains"/>
    <property type="match status" value="1"/>
</dbReference>